<feature type="compositionally biased region" description="Polar residues" evidence="1">
    <location>
        <begin position="226"/>
        <end position="245"/>
    </location>
</feature>
<feature type="compositionally biased region" description="Basic and acidic residues" evidence="1">
    <location>
        <begin position="64"/>
        <end position="74"/>
    </location>
</feature>
<dbReference type="EMBL" id="HBHP01018295">
    <property type="protein sequence ID" value="CAD9766839.1"/>
    <property type="molecule type" value="Transcribed_RNA"/>
</dbReference>
<feature type="region of interest" description="Disordered" evidence="1">
    <location>
        <begin position="36"/>
        <end position="245"/>
    </location>
</feature>
<reference evidence="2" key="1">
    <citation type="submission" date="2021-01" db="EMBL/GenBank/DDBJ databases">
        <authorList>
            <person name="Corre E."/>
            <person name="Pelletier E."/>
            <person name="Niang G."/>
            <person name="Scheremetjew M."/>
            <person name="Finn R."/>
            <person name="Kale V."/>
            <person name="Holt S."/>
            <person name="Cochrane G."/>
            <person name="Meng A."/>
            <person name="Brown T."/>
            <person name="Cohen L."/>
        </authorList>
    </citation>
    <scope>NUCLEOTIDE SEQUENCE</scope>
    <source>
        <strain evidence="2">CCMP622</strain>
    </source>
</reference>
<feature type="compositionally biased region" description="Basic and acidic residues" evidence="1">
    <location>
        <begin position="186"/>
        <end position="200"/>
    </location>
</feature>
<accession>A0A7S2TSS8</accession>
<protein>
    <submittedName>
        <fullName evidence="2">Uncharacterized protein</fullName>
    </submittedName>
</protein>
<feature type="compositionally biased region" description="Low complexity" evidence="1">
    <location>
        <begin position="209"/>
        <end position="225"/>
    </location>
</feature>
<dbReference type="AlphaFoldDB" id="A0A7S2TSS8"/>
<gene>
    <name evidence="2" type="ORF">LSP00402_LOCUS11379</name>
</gene>
<sequence>MSNDLRFCVSWENSTQVFGNLLDKKNELGHNIYEGSKREAKDIRTQRGVKRPNEKRPIGQRSCFSKESEQDGSERGISLKKSRERLANRLGATRYAGDENSPIDSQSSRDTDDSNESTGGSPSDDGDQDSNHRDGMREHKGSTSSEDDMSSNKGVERNKASSGDSAECVTSGVDRRLRQNRKRKLTEKEDMIDITDDPHPLRRSALAKTHTSTHTTPTTASRTSSGAPMSTATPTLHLSGESASPNAHNAAAAAAVAAAAASVDIKSSHSSSCPKKARLDREKNNVHAHQLLMKNILLLSKYGLSLENMNRDMCIVQNLMRVHIKSLVEDRDLRCLRCTKKIALVKVLANHNRYVCTCGETLWYSLCSNMLCSKDIGHRKHCFHCKKCQDDRCVHCDKCDQCYIPSSKFSGCPCHEKVCPVIQDEEACVLS</sequence>
<name>A0A7S2TSS8_9EUKA</name>
<feature type="compositionally biased region" description="Basic and acidic residues" evidence="1">
    <location>
        <begin position="36"/>
        <end position="57"/>
    </location>
</feature>
<feature type="compositionally biased region" description="Basic and acidic residues" evidence="1">
    <location>
        <begin position="129"/>
        <end position="141"/>
    </location>
</feature>
<evidence type="ECO:0000256" key="1">
    <source>
        <dbReference type="SAM" id="MobiDB-lite"/>
    </source>
</evidence>
<proteinExistence type="predicted"/>
<organism evidence="2">
    <name type="scientific">Lotharella oceanica</name>
    <dbReference type="NCBI Taxonomy" id="641309"/>
    <lineage>
        <taxon>Eukaryota</taxon>
        <taxon>Sar</taxon>
        <taxon>Rhizaria</taxon>
        <taxon>Cercozoa</taxon>
        <taxon>Chlorarachniophyceae</taxon>
        <taxon>Lotharella</taxon>
    </lineage>
</organism>
<evidence type="ECO:0000313" key="2">
    <source>
        <dbReference type="EMBL" id="CAD9766839.1"/>
    </source>
</evidence>